<dbReference type="InterPro" id="IPR013783">
    <property type="entry name" value="Ig-like_fold"/>
</dbReference>
<organism evidence="5 6">
    <name type="scientific">Georgenia faecalis</name>
    <dbReference type="NCBI Taxonomy" id="2483799"/>
    <lineage>
        <taxon>Bacteria</taxon>
        <taxon>Bacillati</taxon>
        <taxon>Actinomycetota</taxon>
        <taxon>Actinomycetes</taxon>
        <taxon>Micrococcales</taxon>
        <taxon>Bogoriellaceae</taxon>
        <taxon>Georgenia</taxon>
    </lineage>
</organism>
<feature type="compositionally biased region" description="Pro residues" evidence="2">
    <location>
        <begin position="551"/>
        <end position="603"/>
    </location>
</feature>
<dbReference type="Proteomes" id="UP001595955">
    <property type="component" value="Unassembled WGS sequence"/>
</dbReference>
<evidence type="ECO:0000256" key="2">
    <source>
        <dbReference type="SAM" id="MobiDB-lite"/>
    </source>
</evidence>
<accession>A0ABV9DA64</accession>
<keyword evidence="6" id="KW-1185">Reference proteome</keyword>
<feature type="domain" description="DUF11" evidence="4">
    <location>
        <begin position="407"/>
        <end position="542"/>
    </location>
</feature>
<sequence length="907" mass="92824">MRRGRTARTVLAAGTALAVALPALAVSGLLGDAPTALPAVLLAPEPGEPRLAFTEQETYDEAPYSDPADVADAVAEDGAEWRTLAATRQLVPNPYPELPDPDPVVLDDADPSYSPDGTQVVFSADRGQATQDAGRELVVSDASTPTTYDRDFTGALADPLEYVRAPGDVDDEPAWSPAGDQIAFVRTNYSTSVVVPPQIHLLDLATGAVRSALADPPVGDIYYTASSPSWSPDGARIVFVDGLDGDWGTLTVLDVETGTDHVLAPEGGEFCFPDSGGCVDEFTGSTPAWSPDGSRVVYDRYGELWLLTLDGAPPAGPDAPQLVTDVELLLGIQGEDPDAVSFSADPAWSPDGEEIAFSGYPSSDWYNTGIYAIAVDGGAVREIVRKDVSEDDGRRELTDPVYQPWADLSVELEVVPTGIEQGGATTLTATVSNAGPAPARGVAVEIELPAGLTTAGALPATCTRAGQVLTCTVPVPPGREVPVPGEDDPAVLLPGADDPTTPAPEDEVVLTFTLVGADVGTHPVWGRVTAPTPDPETGDNVDVVRVSVDPAPTPTTPEPTTEPPTDPPTEPPTTPPPTEPPTTPPPTTPPPTDPPTTPPPAPVLEPDVQVDLEVATDRAWVGGEPVPATITVTNVGPGDAEDVTLTTTYPDVVVPAAAGPAEAGPGAAEAEPDLGCLAADGSCALGALAPGASRELTLTLGPVQAGSGDITVGVGVGAVPSPAPGDSTSPPDDPTLPPGDPTSPPDEPTSPPGDSTSPPDDPTSPPDGPTSPPGDPAPAPDDPAPAPDDAPVSDTDTAPMEVLQPRLRLLPPIAVPGEATLAYGVDFPPGAEIDLAWDPGITSWRGPFVVRPDGTLRVPVLIVPKDQLGNRDLTATSVAGPTFGEVTAPSMLVVPRTYSPPSFLGRG</sequence>
<keyword evidence="3" id="KW-0732">Signal</keyword>
<proteinExistence type="inferred from homology"/>
<dbReference type="Gene3D" id="2.60.40.10">
    <property type="entry name" value="Immunoglobulins"/>
    <property type="match status" value="1"/>
</dbReference>
<feature type="region of interest" description="Disordered" evidence="2">
    <location>
        <begin position="547"/>
        <end position="609"/>
    </location>
</feature>
<comment type="similarity">
    <text evidence="1">Belongs to the TolB family.</text>
</comment>
<evidence type="ECO:0000313" key="5">
    <source>
        <dbReference type="EMBL" id="MFC4555547.1"/>
    </source>
</evidence>
<protein>
    <submittedName>
        <fullName evidence="5">DUF11 domain-containing protein</fullName>
    </submittedName>
</protein>
<feature type="compositionally biased region" description="Pro residues" evidence="2">
    <location>
        <begin position="759"/>
        <end position="788"/>
    </location>
</feature>
<dbReference type="Pfam" id="PF07676">
    <property type="entry name" value="PD40"/>
    <property type="match status" value="4"/>
</dbReference>
<dbReference type="SUPFAM" id="SSF82171">
    <property type="entry name" value="DPP6 N-terminal domain-like"/>
    <property type="match status" value="1"/>
</dbReference>
<dbReference type="InterPro" id="IPR011042">
    <property type="entry name" value="6-blade_b-propeller_TolB-like"/>
</dbReference>
<reference evidence="6" key="1">
    <citation type="journal article" date="2019" name="Int. J. Syst. Evol. Microbiol.">
        <title>The Global Catalogue of Microorganisms (GCM) 10K type strain sequencing project: providing services to taxonomists for standard genome sequencing and annotation.</title>
        <authorList>
            <consortium name="The Broad Institute Genomics Platform"/>
            <consortium name="The Broad Institute Genome Sequencing Center for Infectious Disease"/>
            <person name="Wu L."/>
            <person name="Ma J."/>
        </authorList>
    </citation>
    <scope>NUCLEOTIDE SEQUENCE [LARGE SCALE GENOMIC DNA]</scope>
    <source>
        <strain evidence="6">JCM 3369</strain>
    </source>
</reference>
<dbReference type="Gene3D" id="2.120.10.30">
    <property type="entry name" value="TolB, C-terminal domain"/>
    <property type="match status" value="2"/>
</dbReference>
<evidence type="ECO:0000313" key="6">
    <source>
        <dbReference type="Proteomes" id="UP001595955"/>
    </source>
</evidence>
<feature type="domain" description="DUF11" evidence="4">
    <location>
        <begin position="607"/>
        <end position="712"/>
    </location>
</feature>
<dbReference type="Pfam" id="PF01345">
    <property type="entry name" value="DUF11"/>
    <property type="match status" value="2"/>
</dbReference>
<name>A0ABV9DA64_9MICO</name>
<dbReference type="PRINTS" id="PR01217">
    <property type="entry name" value="PRICHEXTENSN"/>
</dbReference>
<evidence type="ECO:0000256" key="3">
    <source>
        <dbReference type="SAM" id="SignalP"/>
    </source>
</evidence>
<comment type="caution">
    <text evidence="5">The sequence shown here is derived from an EMBL/GenBank/DDBJ whole genome shotgun (WGS) entry which is preliminary data.</text>
</comment>
<dbReference type="PANTHER" id="PTHR36842:SF1">
    <property type="entry name" value="PROTEIN TOLB"/>
    <property type="match status" value="1"/>
</dbReference>
<dbReference type="PANTHER" id="PTHR36842">
    <property type="entry name" value="PROTEIN TOLB HOMOLOG"/>
    <property type="match status" value="1"/>
</dbReference>
<dbReference type="InterPro" id="IPR011659">
    <property type="entry name" value="WD40"/>
</dbReference>
<feature type="region of interest" description="Disordered" evidence="2">
    <location>
        <begin position="703"/>
        <end position="796"/>
    </location>
</feature>
<gene>
    <name evidence="5" type="ORF">ACFO3F_09835</name>
</gene>
<feature type="chain" id="PRO_5046595617" evidence="3">
    <location>
        <begin position="26"/>
        <end position="907"/>
    </location>
</feature>
<evidence type="ECO:0000256" key="1">
    <source>
        <dbReference type="ARBA" id="ARBA00009820"/>
    </source>
</evidence>
<dbReference type="InterPro" id="IPR001434">
    <property type="entry name" value="OmcB-like_DUF11"/>
</dbReference>
<dbReference type="EMBL" id="JBHSGF010000006">
    <property type="protein sequence ID" value="MFC4555547.1"/>
    <property type="molecule type" value="Genomic_DNA"/>
</dbReference>
<evidence type="ECO:0000259" key="4">
    <source>
        <dbReference type="Pfam" id="PF01345"/>
    </source>
</evidence>
<feature type="compositionally biased region" description="Low complexity" evidence="2">
    <location>
        <begin position="717"/>
        <end position="730"/>
    </location>
</feature>
<dbReference type="RefSeq" id="WP_164471346.1">
    <property type="nucleotide sequence ID" value="NZ_CP033325.1"/>
</dbReference>
<feature type="signal peptide" evidence="3">
    <location>
        <begin position="1"/>
        <end position="25"/>
    </location>
</feature>
<feature type="compositionally biased region" description="Pro residues" evidence="2">
    <location>
        <begin position="731"/>
        <end position="751"/>
    </location>
</feature>
<feature type="region of interest" description="Disordered" evidence="2">
    <location>
        <begin position="522"/>
        <end position="541"/>
    </location>
</feature>